<dbReference type="EMBL" id="VLLN01000010">
    <property type="protein sequence ID" value="TWJ19218.1"/>
    <property type="molecule type" value="Genomic_DNA"/>
</dbReference>
<dbReference type="InterPro" id="IPR043128">
    <property type="entry name" value="Rev_trsase/Diguanyl_cyclase"/>
</dbReference>
<proteinExistence type="predicted"/>
<dbReference type="InterPro" id="IPR000160">
    <property type="entry name" value="GGDEF_dom"/>
</dbReference>
<dbReference type="InterPro" id="IPR029787">
    <property type="entry name" value="Nucleotide_cyclase"/>
</dbReference>
<dbReference type="SUPFAM" id="SSF55073">
    <property type="entry name" value="Nucleotide cyclase"/>
    <property type="match status" value="1"/>
</dbReference>
<keyword evidence="5" id="KW-1185">Reference proteome</keyword>
<dbReference type="CDD" id="cd01948">
    <property type="entry name" value="EAL"/>
    <property type="match status" value="1"/>
</dbReference>
<evidence type="ECO:0000313" key="5">
    <source>
        <dbReference type="Proteomes" id="UP000319449"/>
    </source>
</evidence>
<dbReference type="InterPro" id="IPR001633">
    <property type="entry name" value="EAL_dom"/>
</dbReference>
<gene>
    <name evidence="4" type="ORF">JN12_01909</name>
</gene>
<organism evidence="4 5">
    <name type="scientific">Geobacter argillaceus</name>
    <dbReference type="NCBI Taxonomy" id="345631"/>
    <lineage>
        <taxon>Bacteria</taxon>
        <taxon>Pseudomonadati</taxon>
        <taxon>Thermodesulfobacteriota</taxon>
        <taxon>Desulfuromonadia</taxon>
        <taxon>Geobacterales</taxon>
        <taxon>Geobacteraceae</taxon>
        <taxon>Geobacter</taxon>
    </lineage>
</organism>
<dbReference type="GO" id="GO:0071111">
    <property type="term" value="F:cyclic-guanylate-specific phosphodiesterase activity"/>
    <property type="evidence" value="ECO:0007669"/>
    <property type="project" value="InterPro"/>
</dbReference>
<dbReference type="CDD" id="cd01949">
    <property type="entry name" value="GGDEF"/>
    <property type="match status" value="1"/>
</dbReference>
<evidence type="ECO:0000313" key="4">
    <source>
        <dbReference type="EMBL" id="TWJ19218.1"/>
    </source>
</evidence>
<sequence>MKKLSSFIVICTFGLTVFMVLLIYLIVSLGYENVVVHQAEKNAKTMADVTYNALYQVMRKGWSRQDVAGFLDGSRKILRDTRINVVIYQSESLATRYGRLYDMPPDTHVRTVFENGMISTVRNGGIIRHIYPLIASSECLACHTGTRSGEVLGVIDSRIDIGAELKETREKLMVFLAVLALIPLLASLFLARYFSRRVARGISDLHARIEGVNRLSDLTQLCTVDMQFGFNEFKAMFDEMNKVISRLRTFAIDKDVLEFEVKLLERFIITSEVVKDWKAHVNNILVEINSIMETYFFFSLFMIDEESYDLEVFWRNTPAEQTKLHFEGIIRQKLAGNQRLAHLPAVNIIHNVALPLSALPLLKAEDIELQTKSLFLESPHIGGIVGIGVVSDLGDKSARSLVIESILATLLNVVGSVKAVYRYTKELEFYATRDPLTNLFNQRVFWEMLNNEVDRAARHEYKFALLYLDIDNFKAVNDTYGHAFGDSILQHVSEIMKTSLRQGDMAAHYGSDEFAIILPESDEKQAYLVASRIIQGLQDGVVTAPDGVVLRITVSIGISMLPAHAKTAKELFMMADNMRSKAKYSGKNQVVCPSEEDLTEVYRMIGEKNILIMESIEEKLIVPYFQPILNMTSGRVEAHEVLMRINLPGGVMRAEEFVGIAESMGVISRMDHILMEKVFSKVSSDGYDGLLFINISPKALILNEFIPNVRKLTKEYGIDPAKVVFEITERETVKNMTLLERFVMDLKLENYKFAIDDFGAGFSSYQYLKRFPVDFLKVDGEFVRGMAGTGSLDTAIVKSIATLAHGLGIMTVGEYVENEEVLRAVGEVGLSYAQGYHIGLPSPELVVQ</sequence>
<dbReference type="Gene3D" id="3.20.20.450">
    <property type="entry name" value="EAL domain"/>
    <property type="match status" value="1"/>
</dbReference>
<evidence type="ECO:0000259" key="2">
    <source>
        <dbReference type="PROSITE" id="PS50883"/>
    </source>
</evidence>
<evidence type="ECO:0000259" key="3">
    <source>
        <dbReference type="PROSITE" id="PS50887"/>
    </source>
</evidence>
<dbReference type="Pfam" id="PF00563">
    <property type="entry name" value="EAL"/>
    <property type="match status" value="1"/>
</dbReference>
<dbReference type="SUPFAM" id="SSF141868">
    <property type="entry name" value="EAL domain-like"/>
    <property type="match status" value="1"/>
</dbReference>
<dbReference type="Gene3D" id="3.30.70.270">
    <property type="match status" value="1"/>
</dbReference>
<evidence type="ECO:0000256" key="1">
    <source>
        <dbReference type="SAM" id="Phobius"/>
    </source>
</evidence>
<feature type="domain" description="GGDEF" evidence="3">
    <location>
        <begin position="461"/>
        <end position="595"/>
    </location>
</feature>
<dbReference type="InterPro" id="IPR035919">
    <property type="entry name" value="EAL_sf"/>
</dbReference>
<dbReference type="NCBIfam" id="TIGR00254">
    <property type="entry name" value="GGDEF"/>
    <property type="match status" value="1"/>
</dbReference>
<dbReference type="AlphaFoldDB" id="A0A562VMV3"/>
<dbReference type="Gene3D" id="3.30.450.290">
    <property type="match status" value="1"/>
</dbReference>
<accession>A0A562VMV3</accession>
<feature type="transmembrane region" description="Helical" evidence="1">
    <location>
        <begin position="6"/>
        <end position="27"/>
    </location>
</feature>
<dbReference type="RefSeq" id="WP_170241886.1">
    <property type="nucleotide sequence ID" value="NZ_VLLN01000010.1"/>
</dbReference>
<feature type="domain" description="EAL" evidence="2">
    <location>
        <begin position="605"/>
        <end position="848"/>
    </location>
</feature>
<dbReference type="InterPro" id="IPR050706">
    <property type="entry name" value="Cyclic-di-GMP_PDE-like"/>
</dbReference>
<name>A0A562VMV3_9BACT</name>
<dbReference type="PROSITE" id="PS50883">
    <property type="entry name" value="EAL"/>
    <property type="match status" value="1"/>
</dbReference>
<keyword evidence="1" id="KW-1133">Transmembrane helix</keyword>
<dbReference type="Pfam" id="PF00990">
    <property type="entry name" value="GGDEF"/>
    <property type="match status" value="1"/>
</dbReference>
<dbReference type="PANTHER" id="PTHR33121">
    <property type="entry name" value="CYCLIC DI-GMP PHOSPHODIESTERASE PDEF"/>
    <property type="match status" value="1"/>
</dbReference>
<dbReference type="SMART" id="SM00052">
    <property type="entry name" value="EAL"/>
    <property type="match status" value="1"/>
</dbReference>
<dbReference type="Proteomes" id="UP000319449">
    <property type="component" value="Unassembled WGS sequence"/>
</dbReference>
<dbReference type="FunFam" id="3.30.70.270:FF:000001">
    <property type="entry name" value="Diguanylate cyclase domain protein"/>
    <property type="match status" value="1"/>
</dbReference>
<protein>
    <submittedName>
        <fullName evidence="4">Diguanylate cyclase (GGDEF)-like protein</fullName>
    </submittedName>
</protein>
<dbReference type="PROSITE" id="PS50887">
    <property type="entry name" value="GGDEF"/>
    <property type="match status" value="1"/>
</dbReference>
<comment type="caution">
    <text evidence="4">The sequence shown here is derived from an EMBL/GenBank/DDBJ whole genome shotgun (WGS) entry which is preliminary data.</text>
</comment>
<dbReference type="SMART" id="SM00267">
    <property type="entry name" value="GGDEF"/>
    <property type="match status" value="1"/>
</dbReference>
<feature type="transmembrane region" description="Helical" evidence="1">
    <location>
        <begin position="172"/>
        <end position="194"/>
    </location>
</feature>
<keyword evidence="1" id="KW-0472">Membrane</keyword>
<keyword evidence="1" id="KW-0812">Transmembrane</keyword>
<dbReference type="PANTHER" id="PTHR33121:SF71">
    <property type="entry name" value="OXYGEN SENSOR PROTEIN DOSP"/>
    <property type="match status" value="1"/>
</dbReference>
<reference evidence="4 5" key="1">
    <citation type="submission" date="2019-07" db="EMBL/GenBank/DDBJ databases">
        <title>Genomic Encyclopedia of Archaeal and Bacterial Type Strains, Phase II (KMG-II): from individual species to whole genera.</title>
        <authorList>
            <person name="Goeker M."/>
        </authorList>
    </citation>
    <scope>NUCLEOTIDE SEQUENCE [LARGE SCALE GENOMIC DNA]</scope>
    <source>
        <strain evidence="4 5">ATCC BAA-1139</strain>
    </source>
</reference>